<evidence type="ECO:0000256" key="4">
    <source>
        <dbReference type="ARBA" id="ARBA00023163"/>
    </source>
</evidence>
<dbReference type="InterPro" id="IPR007627">
    <property type="entry name" value="RNA_pol_sigma70_r2"/>
</dbReference>
<dbReference type="GO" id="GO:0016987">
    <property type="term" value="F:sigma factor activity"/>
    <property type="evidence" value="ECO:0007669"/>
    <property type="project" value="UniProtKB-KW"/>
</dbReference>
<gene>
    <name evidence="7" type="ORF">JF922_10710</name>
</gene>
<evidence type="ECO:0000259" key="5">
    <source>
        <dbReference type="Pfam" id="PF04542"/>
    </source>
</evidence>
<keyword evidence="8" id="KW-1185">Reference proteome</keyword>
<dbReference type="AlphaFoldDB" id="A0A934K510"/>
<dbReference type="RefSeq" id="WP_338201621.1">
    <property type="nucleotide sequence ID" value="NZ_JAEKNR010000116.1"/>
</dbReference>
<comment type="similarity">
    <text evidence="1">Belongs to the sigma-70 factor family. ECF subfamily.</text>
</comment>
<protein>
    <submittedName>
        <fullName evidence="7">Sigma-70 family RNA polymerase sigma factor</fullName>
    </submittedName>
</protein>
<keyword evidence="3" id="KW-0731">Sigma factor</keyword>
<feature type="domain" description="RNA polymerase sigma factor 70 region 4 type 2" evidence="6">
    <location>
        <begin position="122"/>
        <end position="173"/>
    </location>
</feature>
<dbReference type="SUPFAM" id="SSF88659">
    <property type="entry name" value="Sigma3 and sigma4 domains of RNA polymerase sigma factors"/>
    <property type="match status" value="1"/>
</dbReference>
<dbReference type="InterPro" id="IPR039425">
    <property type="entry name" value="RNA_pol_sigma-70-like"/>
</dbReference>
<evidence type="ECO:0000259" key="6">
    <source>
        <dbReference type="Pfam" id="PF08281"/>
    </source>
</evidence>
<accession>A0A934K510</accession>
<keyword evidence="2" id="KW-0805">Transcription regulation</keyword>
<dbReference type="InterPro" id="IPR036388">
    <property type="entry name" value="WH-like_DNA-bd_sf"/>
</dbReference>
<dbReference type="InterPro" id="IPR013324">
    <property type="entry name" value="RNA_pol_sigma_r3/r4-like"/>
</dbReference>
<dbReference type="InterPro" id="IPR014284">
    <property type="entry name" value="RNA_pol_sigma-70_dom"/>
</dbReference>
<dbReference type="InterPro" id="IPR013325">
    <property type="entry name" value="RNA_pol_sigma_r2"/>
</dbReference>
<dbReference type="Gene3D" id="1.10.10.10">
    <property type="entry name" value="Winged helix-like DNA-binding domain superfamily/Winged helix DNA-binding domain"/>
    <property type="match status" value="1"/>
</dbReference>
<evidence type="ECO:0000256" key="1">
    <source>
        <dbReference type="ARBA" id="ARBA00010641"/>
    </source>
</evidence>
<dbReference type="Proteomes" id="UP000612893">
    <property type="component" value="Unassembled WGS sequence"/>
</dbReference>
<dbReference type="InterPro" id="IPR013249">
    <property type="entry name" value="RNA_pol_sigma70_r4_t2"/>
</dbReference>
<comment type="caution">
    <text evidence="7">The sequence shown here is derived from an EMBL/GenBank/DDBJ whole genome shotgun (WGS) entry which is preliminary data.</text>
</comment>
<dbReference type="SUPFAM" id="SSF88946">
    <property type="entry name" value="Sigma2 domain of RNA polymerase sigma factors"/>
    <property type="match status" value="1"/>
</dbReference>
<keyword evidence="4" id="KW-0804">Transcription</keyword>
<proteinExistence type="inferred from homology"/>
<dbReference type="Pfam" id="PF04542">
    <property type="entry name" value="Sigma70_r2"/>
    <property type="match status" value="1"/>
</dbReference>
<dbReference type="Gene3D" id="1.10.1740.10">
    <property type="match status" value="1"/>
</dbReference>
<dbReference type="NCBIfam" id="TIGR02937">
    <property type="entry name" value="sigma70-ECF"/>
    <property type="match status" value="1"/>
</dbReference>
<organism evidence="7 8">
    <name type="scientific">Candidatus Nephthysia bennettiae</name>
    <dbReference type="NCBI Taxonomy" id="3127016"/>
    <lineage>
        <taxon>Bacteria</taxon>
        <taxon>Bacillati</taxon>
        <taxon>Candidatus Dormiibacterota</taxon>
        <taxon>Candidatus Dormibacteria</taxon>
        <taxon>Candidatus Dormibacterales</taxon>
        <taxon>Candidatus Dormibacteraceae</taxon>
        <taxon>Candidatus Nephthysia</taxon>
    </lineage>
</organism>
<evidence type="ECO:0000256" key="3">
    <source>
        <dbReference type="ARBA" id="ARBA00023082"/>
    </source>
</evidence>
<name>A0A934K510_9BACT</name>
<feature type="domain" description="RNA polymerase sigma-70 region 2" evidence="5">
    <location>
        <begin position="23"/>
        <end position="88"/>
    </location>
</feature>
<evidence type="ECO:0000256" key="2">
    <source>
        <dbReference type="ARBA" id="ARBA00023015"/>
    </source>
</evidence>
<dbReference type="EMBL" id="JAEKNR010000116">
    <property type="protein sequence ID" value="MBJ7598540.1"/>
    <property type="molecule type" value="Genomic_DNA"/>
</dbReference>
<dbReference type="PANTHER" id="PTHR43133:SF62">
    <property type="entry name" value="RNA POLYMERASE SIGMA FACTOR SIGZ"/>
    <property type="match status" value="1"/>
</dbReference>
<reference evidence="7" key="1">
    <citation type="submission" date="2020-10" db="EMBL/GenBank/DDBJ databases">
        <title>Ca. Dormibacterota MAGs.</title>
        <authorList>
            <person name="Montgomery K."/>
        </authorList>
    </citation>
    <scope>NUCLEOTIDE SEQUENCE [LARGE SCALE GENOMIC DNA]</scope>
    <source>
        <strain evidence="7">SC8812_S17_10</strain>
    </source>
</reference>
<evidence type="ECO:0000313" key="8">
    <source>
        <dbReference type="Proteomes" id="UP000612893"/>
    </source>
</evidence>
<evidence type="ECO:0000313" key="7">
    <source>
        <dbReference type="EMBL" id="MBJ7598540.1"/>
    </source>
</evidence>
<sequence>MSTADRDLGRAVAQGDLEALSRIYDAYGVHVYSVALRMLGDPRRAEDVVFDCFLQLWEHADRYDPERESLRTHLIGSVRRLALDELKGRVSSEAGAGPYSANPALSARDPWAGAATTDVGRAVREGLAGLSGEQRQALELACFSGCSYQEIAETTHRPAAGVKSAMKLALERLHSFLQVRGLVHEG</sequence>
<dbReference type="Pfam" id="PF08281">
    <property type="entry name" value="Sigma70_r4_2"/>
    <property type="match status" value="1"/>
</dbReference>
<dbReference type="PANTHER" id="PTHR43133">
    <property type="entry name" value="RNA POLYMERASE ECF-TYPE SIGMA FACTO"/>
    <property type="match status" value="1"/>
</dbReference>